<organism evidence="17 18">
    <name type="scientific">Hyalella azteca</name>
    <name type="common">Amphipod</name>
    <dbReference type="NCBI Taxonomy" id="294128"/>
    <lineage>
        <taxon>Eukaryota</taxon>
        <taxon>Metazoa</taxon>
        <taxon>Ecdysozoa</taxon>
        <taxon>Arthropoda</taxon>
        <taxon>Crustacea</taxon>
        <taxon>Multicrustacea</taxon>
        <taxon>Malacostraca</taxon>
        <taxon>Eumalacostraca</taxon>
        <taxon>Peracarida</taxon>
        <taxon>Amphipoda</taxon>
        <taxon>Senticaudata</taxon>
        <taxon>Talitrida</taxon>
        <taxon>Talitroidea</taxon>
        <taxon>Hyalellidae</taxon>
        <taxon>Hyalella</taxon>
    </lineage>
</organism>
<feature type="compositionally biased region" description="Polar residues" evidence="15">
    <location>
        <begin position="84"/>
        <end position="95"/>
    </location>
</feature>
<feature type="coiled-coil region" evidence="14">
    <location>
        <begin position="960"/>
        <end position="1075"/>
    </location>
</feature>
<dbReference type="RefSeq" id="XP_018019258.1">
    <property type="nucleotide sequence ID" value="XM_018163769.2"/>
</dbReference>
<dbReference type="PANTHER" id="PTHR18916">
    <property type="entry name" value="DYNACTIN 1-RELATED MICROTUBULE-BINDING"/>
    <property type="match status" value="1"/>
</dbReference>
<feature type="coiled-coil region" evidence="14">
    <location>
        <begin position="225"/>
        <end position="370"/>
    </location>
</feature>
<dbReference type="SMART" id="SM01052">
    <property type="entry name" value="CAP_GLY"/>
    <property type="match status" value="1"/>
</dbReference>
<gene>
    <name evidence="18" type="primary">LOC108675740</name>
</gene>
<dbReference type="OMA" id="LFEMEPV"/>
<dbReference type="Pfam" id="PF12455">
    <property type="entry name" value="Dynactin"/>
    <property type="match status" value="1"/>
</dbReference>
<evidence type="ECO:0000256" key="1">
    <source>
        <dbReference type="ARBA" id="ARBA00004114"/>
    </source>
</evidence>
<dbReference type="Gene3D" id="2.30.30.190">
    <property type="entry name" value="CAP Gly-rich-like domain"/>
    <property type="match status" value="1"/>
</dbReference>
<evidence type="ECO:0000256" key="13">
    <source>
        <dbReference type="ARBA" id="ARBA00023306"/>
    </source>
</evidence>
<feature type="domain" description="CAP-Gly" evidence="16">
    <location>
        <begin position="26"/>
        <end position="68"/>
    </location>
</feature>
<dbReference type="PANTHER" id="PTHR18916:SF6">
    <property type="entry name" value="DYNACTIN SUBUNIT 1"/>
    <property type="match status" value="1"/>
</dbReference>
<evidence type="ECO:0000313" key="18">
    <source>
        <dbReference type="RefSeq" id="XP_018019258.1"/>
    </source>
</evidence>
<sequence length="1320" mass="145600">MGESFKVGNKVKLIGKDQYGTVAFVGTTQFAAGKWVGVVLDQPGGRNNGTVEGHTYFKCEDKYGLFVRQTQLEMADGSGEDANRSLQKTMPTPRSSAGKRRIEPTSLRRKPQGHPVPQKPDRLRLPIAGGGSGLPTSLRRTPSSGSGWRQSDVDLAKGIVSSTTTPGSKESSPKTADIKRMSASFVEMTPEETMALLHGGLDSPMGFVENRSPAAAAAAAAGANVQNAAAVRQEERVNLQEMENLRAEVKDLNEKLETLRIKRSQDKEKLKEGEKLRLQVEQLTENKTRLMENLAQLQKELVSARNEARVAAESRNQTVEDTQDLADTVEMLTLDKEMAEERAETLQLELEQAREQIEELTVDLEILKEASGTKIGLGSGGNTEAVGGATLLQVKQLEQQNQRLHDTLVKMRDLAAHEKHEMQKLSKEMEARKTELGAATRAKEVLEGELAQCRAQVADLQEQVDAALGAEEMVETLTERNLELEEQVMELGEQVRDLEDINYTNDLLVESSKEQELELREDLDLNLAKLREVERERDALGAVVVDRDGTITKFRELVQTLTDQNANLRNELTKATNRPVGTPSEVIDFKKLFTETKAHSAAIDLELRELELQQARDHVTYLKQYLPDNFMTRGGDQDAVNLLLLLPRVIWKADVVLNGVQKFTEPETIDRAALTKTHTVDQYAFACRLQQLLHTIQSCVHQLQHAVSRGSVEQFLALGGLYPELAAHERAIDQYLELLRKDQLDENVGLELLEKVVSCVVTLENTHLQSAKLDQPSLLLHLTRAVSAASISAITDAKRILALMASPEEGSEVAILCGIVIEKGNEIVGAAKRIKRRLPQDGSAGPISYSGEEQAALRAAVPSMSRAAAALRQVARACMQQLSITGENEGVSSDKIKELLHEATDLAFGSDDQGPESVKASLISASDHFTLMASCLEKGEYDYDGTPQETNEMPPIVQRAQNIKAELKDSEHIKNKLESKEQDLRDLRLLMKQKNEELSEMMVRRDLAEKKYTNASKDWEANIERLQRKLEDTEQKLRRKEKEYDETMDHLQSDIDSLELEKGELRDKLMAIKKRSLYESMDEKSATAALGGPAGLNVSSSSVSGIQGSGVVQDSPALLQQIKDLQIALRSITTASTVARTSKMRQQIANLPPLSVSPLAGLEKMDLTKEESAAISSKERNDSLNSLVHQTSQLKKELQQTIIGARVVDLKKRRAGQVPATISLKPEQHLQHQRNVLVNHCASVAAIKTEVVRALAAQHPAGTINTALAPFPSTHLTKLILGKDSLAKVGEVRIGEGGKTATPVILDVQSLHKLHARLLE</sequence>
<keyword evidence="6" id="KW-0963">Cytoplasm</keyword>
<dbReference type="InterPro" id="IPR000938">
    <property type="entry name" value="CAP-Gly_domain"/>
</dbReference>
<evidence type="ECO:0000256" key="12">
    <source>
        <dbReference type="ARBA" id="ARBA00023212"/>
    </source>
</evidence>
<dbReference type="GeneID" id="108675740"/>
<evidence type="ECO:0000256" key="11">
    <source>
        <dbReference type="ARBA" id="ARBA00023054"/>
    </source>
</evidence>
<accession>A0A8B7NZR3</accession>
<keyword evidence="7" id="KW-0132">Cell division</keyword>
<proteinExistence type="inferred from homology"/>
<evidence type="ECO:0000256" key="5">
    <source>
        <dbReference type="ARBA" id="ARBA00016574"/>
    </source>
</evidence>
<name>A0A8B7NZR3_HYAAZ</name>
<protein>
    <recommendedName>
        <fullName evidence="5">Dynactin subunit 1</fullName>
    </recommendedName>
</protein>
<feature type="region of interest" description="Disordered" evidence="15">
    <location>
        <begin position="75"/>
        <end position="152"/>
    </location>
</feature>
<evidence type="ECO:0000256" key="14">
    <source>
        <dbReference type="SAM" id="Coils"/>
    </source>
</evidence>
<keyword evidence="9" id="KW-0498">Mitosis</keyword>
<feature type="coiled-coil region" evidence="14">
    <location>
        <begin position="394"/>
        <end position="578"/>
    </location>
</feature>
<dbReference type="Proteomes" id="UP000694843">
    <property type="component" value="Unplaced"/>
</dbReference>
<keyword evidence="12" id="KW-0206">Cytoskeleton</keyword>
<evidence type="ECO:0000256" key="4">
    <source>
        <dbReference type="ARBA" id="ARBA00011010"/>
    </source>
</evidence>
<comment type="similarity">
    <text evidence="4">Belongs to the dynactin 150 kDa subunit family.</text>
</comment>
<evidence type="ECO:0000256" key="2">
    <source>
        <dbReference type="ARBA" id="ARBA00004186"/>
    </source>
</evidence>
<dbReference type="Pfam" id="PF01302">
    <property type="entry name" value="CAP_GLY"/>
    <property type="match status" value="1"/>
</dbReference>
<evidence type="ECO:0000259" key="16">
    <source>
        <dbReference type="PROSITE" id="PS50245"/>
    </source>
</evidence>
<evidence type="ECO:0000256" key="10">
    <source>
        <dbReference type="ARBA" id="ARBA00023017"/>
    </source>
</evidence>
<evidence type="ECO:0000256" key="7">
    <source>
        <dbReference type="ARBA" id="ARBA00022618"/>
    </source>
</evidence>
<keyword evidence="11 14" id="KW-0175">Coiled coil</keyword>
<evidence type="ECO:0000313" key="17">
    <source>
        <dbReference type="Proteomes" id="UP000694843"/>
    </source>
</evidence>
<dbReference type="CTD" id="39536"/>
<dbReference type="KEGG" id="hazt:108675740"/>
<keyword evidence="17" id="KW-1185">Reference proteome</keyword>
<evidence type="ECO:0000256" key="6">
    <source>
        <dbReference type="ARBA" id="ARBA00022490"/>
    </source>
</evidence>
<evidence type="ECO:0000256" key="3">
    <source>
        <dbReference type="ARBA" id="ARBA00004544"/>
    </source>
</evidence>
<dbReference type="GO" id="GO:0005874">
    <property type="term" value="C:microtubule"/>
    <property type="evidence" value="ECO:0007669"/>
    <property type="project" value="UniProtKB-KW"/>
</dbReference>
<dbReference type="OrthoDB" id="2130750at2759"/>
<dbReference type="SUPFAM" id="SSF74924">
    <property type="entry name" value="Cap-Gly domain"/>
    <property type="match status" value="1"/>
</dbReference>
<evidence type="ECO:0000256" key="9">
    <source>
        <dbReference type="ARBA" id="ARBA00022776"/>
    </source>
</evidence>
<evidence type="ECO:0000256" key="15">
    <source>
        <dbReference type="SAM" id="MobiDB-lite"/>
    </source>
</evidence>
<reference evidence="18" key="1">
    <citation type="submission" date="2025-08" db="UniProtKB">
        <authorList>
            <consortium name="RefSeq"/>
        </authorList>
    </citation>
    <scope>IDENTIFICATION</scope>
    <source>
        <tissue evidence="18">Whole organism</tissue>
    </source>
</reference>
<dbReference type="PROSITE" id="PS50245">
    <property type="entry name" value="CAP_GLY_2"/>
    <property type="match status" value="1"/>
</dbReference>
<keyword evidence="8" id="KW-0493">Microtubule</keyword>
<dbReference type="InterPro" id="IPR036859">
    <property type="entry name" value="CAP-Gly_dom_sf"/>
</dbReference>
<feature type="compositionally biased region" description="Polar residues" evidence="15">
    <location>
        <begin position="134"/>
        <end position="149"/>
    </location>
</feature>
<comment type="subcellular location">
    <subcellularLocation>
        <location evidence="3">Cytoplasm</location>
        <location evidence="3">Cell cortex</location>
    </subcellularLocation>
    <subcellularLocation>
        <location evidence="1">Cytoplasm</location>
        <location evidence="1">Cytoskeleton</location>
        <location evidence="1">Microtubule organizing center</location>
        <location evidence="1">Centrosome</location>
        <location evidence="1">Centriole</location>
    </subcellularLocation>
    <subcellularLocation>
        <location evidence="2">Cytoplasm</location>
        <location evidence="2">Cytoskeleton</location>
        <location evidence="2">Spindle</location>
    </subcellularLocation>
</comment>
<keyword evidence="13" id="KW-0131">Cell cycle</keyword>
<evidence type="ECO:0000256" key="8">
    <source>
        <dbReference type="ARBA" id="ARBA00022701"/>
    </source>
</evidence>
<dbReference type="InterPro" id="IPR022157">
    <property type="entry name" value="Dynactin"/>
</dbReference>
<dbReference type="GO" id="GO:0030286">
    <property type="term" value="C:dynein complex"/>
    <property type="evidence" value="ECO:0007669"/>
    <property type="project" value="UniProtKB-KW"/>
</dbReference>
<keyword evidence="10" id="KW-0243">Dynein</keyword>